<feature type="domain" description="At3g06530-like ARM-repeats" evidence="1">
    <location>
        <begin position="16"/>
        <end position="111"/>
    </location>
</feature>
<dbReference type="Proteomes" id="UP000593564">
    <property type="component" value="Unassembled WGS sequence"/>
</dbReference>
<evidence type="ECO:0000259" key="1">
    <source>
        <dbReference type="Pfam" id="PF24477"/>
    </source>
</evidence>
<evidence type="ECO:0000313" key="3">
    <source>
        <dbReference type="Proteomes" id="UP000593564"/>
    </source>
</evidence>
<dbReference type="AlphaFoldDB" id="A0A7J7GFT4"/>
<dbReference type="Pfam" id="PF24477">
    <property type="entry name" value="ARM_At3g06530"/>
    <property type="match status" value="1"/>
</dbReference>
<dbReference type="EMBL" id="JACBKZ010000011">
    <property type="protein sequence ID" value="KAF5939620.1"/>
    <property type="molecule type" value="Genomic_DNA"/>
</dbReference>
<accession>A0A7J7GFT4</accession>
<name>A0A7J7GFT4_CAMSI</name>
<reference evidence="3" key="1">
    <citation type="journal article" date="2020" name="Nat. Commun.">
        <title>Genome assembly of wild tea tree DASZ reveals pedigree and selection history of tea varieties.</title>
        <authorList>
            <person name="Zhang W."/>
            <person name="Zhang Y."/>
            <person name="Qiu H."/>
            <person name="Guo Y."/>
            <person name="Wan H."/>
            <person name="Zhang X."/>
            <person name="Scossa F."/>
            <person name="Alseekh S."/>
            <person name="Zhang Q."/>
            <person name="Wang P."/>
            <person name="Xu L."/>
            <person name="Schmidt M.H."/>
            <person name="Jia X."/>
            <person name="Li D."/>
            <person name="Zhu A."/>
            <person name="Guo F."/>
            <person name="Chen W."/>
            <person name="Ni D."/>
            <person name="Usadel B."/>
            <person name="Fernie A.R."/>
            <person name="Wen W."/>
        </authorList>
    </citation>
    <scope>NUCLEOTIDE SEQUENCE [LARGE SCALE GENOMIC DNA]</scope>
    <source>
        <strain evidence="3">cv. G240</strain>
    </source>
</reference>
<keyword evidence="3" id="KW-1185">Reference proteome</keyword>
<organism evidence="2 3">
    <name type="scientific">Camellia sinensis</name>
    <name type="common">Tea plant</name>
    <name type="synonym">Thea sinensis</name>
    <dbReference type="NCBI Taxonomy" id="4442"/>
    <lineage>
        <taxon>Eukaryota</taxon>
        <taxon>Viridiplantae</taxon>
        <taxon>Streptophyta</taxon>
        <taxon>Embryophyta</taxon>
        <taxon>Tracheophyta</taxon>
        <taxon>Spermatophyta</taxon>
        <taxon>Magnoliopsida</taxon>
        <taxon>eudicotyledons</taxon>
        <taxon>Gunneridae</taxon>
        <taxon>Pentapetalae</taxon>
        <taxon>asterids</taxon>
        <taxon>Ericales</taxon>
        <taxon>Theaceae</taxon>
        <taxon>Camellia</taxon>
    </lineage>
</organism>
<reference evidence="2 3" key="2">
    <citation type="submission" date="2020-07" db="EMBL/GenBank/DDBJ databases">
        <title>Genome assembly of wild tea tree DASZ reveals pedigree and selection history of tea varieties.</title>
        <authorList>
            <person name="Zhang W."/>
        </authorList>
    </citation>
    <scope>NUCLEOTIDE SEQUENCE [LARGE SCALE GENOMIC DNA]</scope>
    <source>
        <strain evidence="3">cv. G240</strain>
        <tissue evidence="2">Leaf</tissue>
    </source>
</reference>
<evidence type="ECO:0000313" key="2">
    <source>
        <dbReference type="EMBL" id="KAF5939620.1"/>
    </source>
</evidence>
<dbReference type="InterPro" id="IPR056384">
    <property type="entry name" value="ARM_At3g06530"/>
</dbReference>
<gene>
    <name evidence="2" type="ORF">HYC85_023879</name>
</gene>
<sequence length="112" mass="12907">MLLLNIFEFAFLKLMQRLEHGHISSINMDTVRGMAETFSMHPDEHVTWLVECCKFSELSNTFFLLVLLQSFMTSNIDIGQFNALYDACYPVLKTEWNVLKSVGDVSAKEVHE</sequence>
<comment type="caution">
    <text evidence="2">The sequence shown here is derived from an EMBL/GenBank/DDBJ whole genome shotgun (WGS) entry which is preliminary data.</text>
</comment>
<protein>
    <recommendedName>
        <fullName evidence="1">At3g06530-like ARM-repeats domain-containing protein</fullName>
    </recommendedName>
</protein>
<proteinExistence type="predicted"/>